<dbReference type="Proteomes" id="UP001383192">
    <property type="component" value="Unassembled WGS sequence"/>
</dbReference>
<comment type="caution">
    <text evidence="1">The sequence shown here is derived from an EMBL/GenBank/DDBJ whole genome shotgun (WGS) entry which is preliminary data.</text>
</comment>
<gene>
    <name evidence="1" type="ORF">VNI00_012527</name>
</gene>
<organism evidence="1 2">
    <name type="scientific">Paramarasmius palmivorus</name>
    <dbReference type="NCBI Taxonomy" id="297713"/>
    <lineage>
        <taxon>Eukaryota</taxon>
        <taxon>Fungi</taxon>
        <taxon>Dikarya</taxon>
        <taxon>Basidiomycota</taxon>
        <taxon>Agaricomycotina</taxon>
        <taxon>Agaricomycetes</taxon>
        <taxon>Agaricomycetidae</taxon>
        <taxon>Agaricales</taxon>
        <taxon>Marasmiineae</taxon>
        <taxon>Marasmiaceae</taxon>
        <taxon>Paramarasmius</taxon>
    </lineage>
</organism>
<protein>
    <submittedName>
        <fullName evidence="1">Uncharacterized protein</fullName>
    </submittedName>
</protein>
<dbReference type="EMBL" id="JAYKXP010000059">
    <property type="protein sequence ID" value="KAK7033903.1"/>
    <property type="molecule type" value="Genomic_DNA"/>
</dbReference>
<proteinExistence type="predicted"/>
<dbReference type="AlphaFoldDB" id="A0AAW0C4Z2"/>
<name>A0AAW0C4Z2_9AGAR</name>
<evidence type="ECO:0000313" key="1">
    <source>
        <dbReference type="EMBL" id="KAK7033903.1"/>
    </source>
</evidence>
<reference evidence="1 2" key="1">
    <citation type="submission" date="2024-01" db="EMBL/GenBank/DDBJ databases">
        <title>A draft genome for a cacao thread blight-causing isolate of Paramarasmius palmivorus.</title>
        <authorList>
            <person name="Baruah I.K."/>
            <person name="Bukari Y."/>
            <person name="Amoako-Attah I."/>
            <person name="Meinhardt L.W."/>
            <person name="Bailey B.A."/>
            <person name="Cohen S.P."/>
        </authorList>
    </citation>
    <scope>NUCLEOTIDE SEQUENCE [LARGE SCALE GENOMIC DNA]</scope>
    <source>
        <strain evidence="1 2">GH-12</strain>
    </source>
</reference>
<accession>A0AAW0C4Z2</accession>
<sequence>MATYTLNVFIDTNQLQLMKDLGYNLCIAKMFNDTYTVVWKGDMLYLQNNRFQWKEEYEVFGANTYEVGLLVENATNFEPIKFGQKCILDTTGVMGSAGGTPNDSGSFRVENNYGSIHIGVSSKLGNQFLPIFNSPTEVAGTAFLTPVNRVKVWFTTEYQTSSMIFQENEPGLEVDMTGRTSATVEFKGPNGKGQWAPRD</sequence>
<evidence type="ECO:0000313" key="2">
    <source>
        <dbReference type="Proteomes" id="UP001383192"/>
    </source>
</evidence>
<keyword evidence="2" id="KW-1185">Reference proteome</keyword>